<dbReference type="Proteomes" id="UP000601435">
    <property type="component" value="Unassembled WGS sequence"/>
</dbReference>
<dbReference type="OrthoDB" id="45365at2759"/>
<sequence>MGGCTETSVKFARNDLWVFTPVRGGGSWRRVHTSNPPVARRGHVLVANRSHLIMFGGKTTHRREKRAFEQMEEDIPDLDYTPQPGEKCLVDLWVISKDEVLKGSSAEKPPRWQEGAPFPAGCRWGGTGSFLRDHLGKKYLAMFGGRHLSAGSVEHKAKSKYVYYNDLWLYDFTQDGWYEAPTKGARPCPRDHHGAATLNDKLYIYGGRRSEERSGDAVLADVWSLCLSEFSPFPHLAL</sequence>
<dbReference type="EMBL" id="CAJNJA010036468">
    <property type="protein sequence ID" value="CAE7720879.1"/>
    <property type="molecule type" value="Genomic_DNA"/>
</dbReference>
<dbReference type="InterPro" id="IPR015915">
    <property type="entry name" value="Kelch-typ_b-propeller"/>
</dbReference>
<accession>A0A812X6Z2</accession>
<dbReference type="SUPFAM" id="SSF117281">
    <property type="entry name" value="Kelch motif"/>
    <property type="match status" value="1"/>
</dbReference>
<organism evidence="3 4">
    <name type="scientific">Symbiodinium necroappetens</name>
    <dbReference type="NCBI Taxonomy" id="1628268"/>
    <lineage>
        <taxon>Eukaryota</taxon>
        <taxon>Sar</taxon>
        <taxon>Alveolata</taxon>
        <taxon>Dinophyceae</taxon>
        <taxon>Suessiales</taxon>
        <taxon>Symbiodiniaceae</taxon>
        <taxon>Symbiodinium</taxon>
    </lineage>
</organism>
<keyword evidence="1" id="KW-0880">Kelch repeat</keyword>
<dbReference type="PANTHER" id="PTHR46093">
    <property type="entry name" value="ACYL-COA-BINDING DOMAIN-CONTAINING PROTEIN 5"/>
    <property type="match status" value="1"/>
</dbReference>
<evidence type="ECO:0000256" key="2">
    <source>
        <dbReference type="ARBA" id="ARBA00022737"/>
    </source>
</evidence>
<dbReference type="AlphaFoldDB" id="A0A812X6Z2"/>
<dbReference type="PANTHER" id="PTHR46093:SF18">
    <property type="entry name" value="FIBRONECTIN TYPE-III DOMAIN-CONTAINING PROTEIN"/>
    <property type="match status" value="1"/>
</dbReference>
<evidence type="ECO:0000256" key="1">
    <source>
        <dbReference type="ARBA" id="ARBA00022441"/>
    </source>
</evidence>
<name>A0A812X6Z2_9DINO</name>
<evidence type="ECO:0000313" key="3">
    <source>
        <dbReference type="EMBL" id="CAE7720879.1"/>
    </source>
</evidence>
<evidence type="ECO:0000313" key="4">
    <source>
        <dbReference type="Proteomes" id="UP000601435"/>
    </source>
</evidence>
<keyword evidence="4" id="KW-1185">Reference proteome</keyword>
<protein>
    <submittedName>
        <fullName evidence="3">Tea3 protein</fullName>
    </submittedName>
</protein>
<dbReference type="Gene3D" id="2.120.10.80">
    <property type="entry name" value="Kelch-type beta propeller"/>
    <property type="match status" value="2"/>
</dbReference>
<dbReference type="Pfam" id="PF24681">
    <property type="entry name" value="Kelch_KLHDC2_KLHL20_DRC7"/>
    <property type="match status" value="1"/>
</dbReference>
<gene>
    <name evidence="3" type="primary">tea3</name>
    <name evidence="3" type="ORF">SNEC2469_LOCUS20784</name>
</gene>
<proteinExistence type="predicted"/>
<reference evidence="3" key="1">
    <citation type="submission" date="2021-02" db="EMBL/GenBank/DDBJ databases">
        <authorList>
            <person name="Dougan E. K."/>
            <person name="Rhodes N."/>
            <person name="Thang M."/>
            <person name="Chan C."/>
        </authorList>
    </citation>
    <scope>NUCLEOTIDE SEQUENCE</scope>
</reference>
<keyword evidence="2" id="KW-0677">Repeat</keyword>
<comment type="caution">
    <text evidence="3">The sequence shown here is derived from an EMBL/GenBank/DDBJ whole genome shotgun (WGS) entry which is preliminary data.</text>
</comment>